<reference evidence="9" key="3">
    <citation type="submission" date="2023-05" db="EMBL/GenBank/DDBJ databases">
        <authorList>
            <person name="Smith C.H."/>
        </authorList>
    </citation>
    <scope>NUCLEOTIDE SEQUENCE</scope>
    <source>
        <strain evidence="9">CHS0354</strain>
        <tissue evidence="9">Mantle</tissue>
    </source>
</reference>
<evidence type="ECO:0000256" key="3">
    <source>
        <dbReference type="ARBA" id="ARBA00022448"/>
    </source>
</evidence>
<feature type="transmembrane region" description="Helical" evidence="8">
    <location>
        <begin position="329"/>
        <end position="350"/>
    </location>
</feature>
<feature type="transmembrane region" description="Helical" evidence="8">
    <location>
        <begin position="263"/>
        <end position="284"/>
    </location>
</feature>
<dbReference type="AlphaFoldDB" id="A0AAE0S930"/>
<evidence type="ECO:0000313" key="9">
    <source>
        <dbReference type="EMBL" id="KAK3587517.1"/>
    </source>
</evidence>
<evidence type="ECO:0000256" key="7">
    <source>
        <dbReference type="SAM" id="MobiDB-lite"/>
    </source>
</evidence>
<feature type="transmembrane region" description="Helical" evidence="8">
    <location>
        <begin position="467"/>
        <end position="489"/>
    </location>
</feature>
<name>A0AAE0S930_9BIVA</name>
<feature type="transmembrane region" description="Helical" evidence="8">
    <location>
        <begin position="431"/>
        <end position="455"/>
    </location>
</feature>
<feature type="transmembrane region" description="Helical" evidence="8">
    <location>
        <begin position="236"/>
        <end position="257"/>
    </location>
</feature>
<evidence type="ECO:0000256" key="5">
    <source>
        <dbReference type="ARBA" id="ARBA00022989"/>
    </source>
</evidence>
<dbReference type="GO" id="GO:0005886">
    <property type="term" value="C:plasma membrane"/>
    <property type="evidence" value="ECO:0007669"/>
    <property type="project" value="TreeGrafter"/>
</dbReference>
<dbReference type="PRINTS" id="PR01130">
    <property type="entry name" value="DERENTRNSPRT"/>
</dbReference>
<keyword evidence="4 8" id="KW-0812">Transmembrane</keyword>
<dbReference type="PANTHER" id="PTHR10332:SF80">
    <property type="entry name" value="EQUILIBRATIVE NUCLEOSIDE TRANSPORTER 2, ISOFORM A"/>
    <property type="match status" value="1"/>
</dbReference>
<keyword evidence="3" id="KW-0813">Transport</keyword>
<keyword evidence="5 8" id="KW-1133">Transmembrane helix</keyword>
<keyword evidence="10" id="KW-1185">Reference proteome</keyword>
<evidence type="ECO:0000256" key="1">
    <source>
        <dbReference type="ARBA" id="ARBA00004141"/>
    </source>
</evidence>
<evidence type="ECO:0000256" key="4">
    <source>
        <dbReference type="ARBA" id="ARBA00022692"/>
    </source>
</evidence>
<reference evidence="9" key="2">
    <citation type="journal article" date="2021" name="Genome Biol. Evol.">
        <title>Developing a high-quality reference genome for a parasitic bivalve with doubly uniparental inheritance (Bivalvia: Unionida).</title>
        <authorList>
            <person name="Smith C.H."/>
        </authorList>
    </citation>
    <scope>NUCLEOTIDE SEQUENCE</scope>
    <source>
        <strain evidence="9">CHS0354</strain>
        <tissue evidence="9">Mantle</tissue>
    </source>
</reference>
<accession>A0AAE0S930</accession>
<feature type="transmembrane region" description="Helical" evidence="8">
    <location>
        <begin position="135"/>
        <end position="156"/>
    </location>
</feature>
<feature type="transmembrane region" description="Helical" evidence="8">
    <location>
        <begin position="168"/>
        <end position="188"/>
    </location>
</feature>
<protein>
    <recommendedName>
        <fullName evidence="11">Equilibrative nucleoside transporter 1</fullName>
    </recommendedName>
</protein>
<dbReference type="GO" id="GO:0005337">
    <property type="term" value="F:nucleoside transmembrane transporter activity"/>
    <property type="evidence" value="ECO:0007669"/>
    <property type="project" value="InterPro"/>
</dbReference>
<dbReference type="InterPro" id="IPR002259">
    <property type="entry name" value="Eqnu_transpt"/>
</dbReference>
<comment type="caution">
    <text evidence="9">The sequence shown here is derived from an EMBL/GenBank/DDBJ whole genome shotgun (WGS) entry which is preliminary data.</text>
</comment>
<feature type="transmembrane region" description="Helical" evidence="8">
    <location>
        <begin position="397"/>
        <end position="419"/>
    </location>
</feature>
<dbReference type="Proteomes" id="UP001195483">
    <property type="component" value="Unassembled WGS sequence"/>
</dbReference>
<keyword evidence="6 8" id="KW-0472">Membrane</keyword>
<organism evidence="9 10">
    <name type="scientific">Potamilus streckersoni</name>
    <dbReference type="NCBI Taxonomy" id="2493646"/>
    <lineage>
        <taxon>Eukaryota</taxon>
        <taxon>Metazoa</taxon>
        <taxon>Spiralia</taxon>
        <taxon>Lophotrochozoa</taxon>
        <taxon>Mollusca</taxon>
        <taxon>Bivalvia</taxon>
        <taxon>Autobranchia</taxon>
        <taxon>Heteroconchia</taxon>
        <taxon>Palaeoheterodonta</taxon>
        <taxon>Unionida</taxon>
        <taxon>Unionoidea</taxon>
        <taxon>Unionidae</taxon>
        <taxon>Ambleminae</taxon>
        <taxon>Lampsilini</taxon>
        <taxon>Potamilus</taxon>
    </lineage>
</organism>
<gene>
    <name evidence="9" type="ORF">CHS0354_003659</name>
</gene>
<reference evidence="9" key="1">
    <citation type="journal article" date="2021" name="Genome Biol. Evol.">
        <title>A High-Quality Reference Genome for a Parasitic Bivalve with Doubly Uniparental Inheritance (Bivalvia: Unionida).</title>
        <authorList>
            <person name="Smith C.H."/>
        </authorList>
    </citation>
    <scope>NUCLEOTIDE SEQUENCE</scope>
    <source>
        <strain evidence="9">CHS0354</strain>
    </source>
</reference>
<evidence type="ECO:0000256" key="8">
    <source>
        <dbReference type="SAM" id="Phobius"/>
    </source>
</evidence>
<dbReference type="EMBL" id="JAEAOA010000285">
    <property type="protein sequence ID" value="KAK3587517.1"/>
    <property type="molecule type" value="Genomic_DNA"/>
</dbReference>
<comment type="similarity">
    <text evidence="2">Belongs to the SLC29A/ENT transporter (TC 2.A.57) family.</text>
</comment>
<proteinExistence type="inferred from homology"/>
<dbReference type="Pfam" id="PF01733">
    <property type="entry name" value="Nucleoside_tran"/>
    <property type="match status" value="1"/>
</dbReference>
<evidence type="ECO:0000256" key="2">
    <source>
        <dbReference type="ARBA" id="ARBA00007965"/>
    </source>
</evidence>
<evidence type="ECO:0008006" key="11">
    <source>
        <dbReference type="Google" id="ProtNLM"/>
    </source>
</evidence>
<dbReference type="SUPFAM" id="SSF103473">
    <property type="entry name" value="MFS general substrate transporter"/>
    <property type="match status" value="1"/>
</dbReference>
<feature type="transmembrane region" description="Helical" evidence="8">
    <location>
        <begin position="90"/>
        <end position="115"/>
    </location>
</feature>
<feature type="compositionally biased region" description="Polar residues" evidence="7">
    <location>
        <begin position="1"/>
        <end position="13"/>
    </location>
</feature>
<dbReference type="PANTHER" id="PTHR10332">
    <property type="entry name" value="EQUILIBRATIVE NUCLEOSIDE TRANSPORTER"/>
    <property type="match status" value="1"/>
</dbReference>
<dbReference type="InterPro" id="IPR036259">
    <property type="entry name" value="MFS_trans_sf"/>
</dbReference>
<evidence type="ECO:0000313" key="10">
    <source>
        <dbReference type="Proteomes" id="UP001195483"/>
    </source>
</evidence>
<comment type="subcellular location">
    <subcellularLocation>
        <location evidence="1">Membrane</location>
        <topology evidence="1">Multi-pass membrane protein</topology>
    </subcellularLocation>
</comment>
<dbReference type="PIRSF" id="PIRSF016379">
    <property type="entry name" value="ENT"/>
    <property type="match status" value="1"/>
</dbReference>
<feature type="transmembrane region" description="Helical" evidence="8">
    <location>
        <begin position="194"/>
        <end position="215"/>
    </location>
</feature>
<evidence type="ECO:0000256" key="6">
    <source>
        <dbReference type="ARBA" id="ARBA00023136"/>
    </source>
</evidence>
<sequence length="496" mass="55469">MSNKYNVSSSFGNNREKEEPVQLVSSASHDHDSSFRRNGKSSFEKSTLEEKEKFLPPVTLDPGCDSVNLTPDPEVVKAHAEQEPLDRYRIVFIIMVIHGMGVLMPWNMFITAKSYFENYKLDTPISHNASYRLEFLFYLGIASQVSNVVISALNTFVQFGAQASTRRIAMAIFIIVLVFILTVVLAIVDSSQWPMEFFAVTMVSVVILNCCAGVYQNSVFGQAAILPMKYTNAIVLGNNLCGIFTSVINVISIAASPSPKTAAVYYFIVAIVILLVAFDAYFVLPLTKFYKHFQNKVKGAKAKSNMTCADYSEQFVKSCKMYWQVFKEIWVQALCVFFVFFVTLSIFPAIQSGVVQLEIVMAPDYFVTLFCFLNFNLFAFIGNLVSEFVKFPGPKYVWIPVLLRVLFIPFFILCNYNPAKRSLPVIISSDYAYIIGGSLMSFTSGYYSSLTMMYGPKLVDPQLAGRAGMLMAFCLVLGITLGVNFALAITKMITQV</sequence>
<feature type="region of interest" description="Disordered" evidence="7">
    <location>
        <begin position="1"/>
        <end position="49"/>
    </location>
</feature>